<dbReference type="VEuPathDB" id="FungiDB:ASPZODRAFT_153355"/>
<sequence length="599" mass="67387">MERRLGLGHSSVYGQACMQCYKAKCRCVPGPSGDGCERCLRLKKECRPSDSARRRNAQRAEESDTRIARLEDKIGTLVSAIQSLVDSSGSSSPELLQLLNQESVSSIASLPSTTTLSDDRPTTTTSFVDPSSKEAAESLEFFRSRMLPCFPFINLRPETTAWGLHRDRPFLLQAILTVTTFSTQKRLALIEELKRTFFASACLTVQSNIDLLLGLLTYLAWSTDAFLGGADLVSRLMMLAISLVYDLRLFKPSPPDVKLLMTITQGRAYDEQTGEETVQELMEKQRALLAAFLLSSNISSHLGRLDALRWTPQMEEALRVIGANKTCPTDEAFAFQVRLQLLKQRAAYIREQHDTAVAPVTTSVPGLLYLKTLQGQLHDLVSSFPSNLHQRDILVMHAHYVELYINQLAYSISRDSPLLNLSGQRSDGGLLPGIERLECLWQSVECIKAWLDKFYQIAPRDLVGLPFHFWSQMILAITLLKYLSILEDPAWDCSTVRNAVDLISTMDCMVQKLDLTAREEPGLHCTDSLFNLLSKLLTRFRLWADAHWNLQEHTAQGDVQGQSTSASSYIPDVDQLVWIQSMDLESDTWFQDIWPTNHT</sequence>
<keyword evidence="8" id="KW-1185">Reference proteome</keyword>
<dbReference type="InterPro" id="IPR051089">
    <property type="entry name" value="prtT"/>
</dbReference>
<dbReference type="GO" id="GO:0005634">
    <property type="term" value="C:nucleus"/>
    <property type="evidence" value="ECO:0007669"/>
    <property type="project" value="UniProtKB-SubCell"/>
</dbReference>
<gene>
    <name evidence="7" type="ORF">ASPZODRAFT_153355</name>
</gene>
<reference evidence="8" key="1">
    <citation type="journal article" date="2017" name="Genome Biol.">
        <title>Comparative genomics reveals high biological diversity and specific adaptations in the industrially and medically important fungal genus Aspergillus.</title>
        <authorList>
            <person name="de Vries R.P."/>
            <person name="Riley R."/>
            <person name="Wiebenga A."/>
            <person name="Aguilar-Osorio G."/>
            <person name="Amillis S."/>
            <person name="Uchima C.A."/>
            <person name="Anderluh G."/>
            <person name="Asadollahi M."/>
            <person name="Askin M."/>
            <person name="Barry K."/>
            <person name="Battaglia E."/>
            <person name="Bayram O."/>
            <person name="Benocci T."/>
            <person name="Braus-Stromeyer S.A."/>
            <person name="Caldana C."/>
            <person name="Canovas D."/>
            <person name="Cerqueira G.C."/>
            <person name="Chen F."/>
            <person name="Chen W."/>
            <person name="Choi C."/>
            <person name="Clum A."/>
            <person name="Dos Santos R.A."/>
            <person name="Damasio A.R."/>
            <person name="Diallinas G."/>
            <person name="Emri T."/>
            <person name="Fekete E."/>
            <person name="Flipphi M."/>
            <person name="Freyberg S."/>
            <person name="Gallo A."/>
            <person name="Gournas C."/>
            <person name="Habgood R."/>
            <person name="Hainaut M."/>
            <person name="Harispe M.L."/>
            <person name="Henrissat B."/>
            <person name="Hilden K.S."/>
            <person name="Hope R."/>
            <person name="Hossain A."/>
            <person name="Karabika E."/>
            <person name="Karaffa L."/>
            <person name="Karanyi Z."/>
            <person name="Krasevec N."/>
            <person name="Kuo A."/>
            <person name="Kusch H."/>
            <person name="LaButti K."/>
            <person name="Lagendijk E.L."/>
            <person name="Lapidus A."/>
            <person name="Levasseur A."/>
            <person name="Lindquist E."/>
            <person name="Lipzen A."/>
            <person name="Logrieco A.F."/>
            <person name="MacCabe A."/>
            <person name="Maekelae M.R."/>
            <person name="Malavazi I."/>
            <person name="Melin P."/>
            <person name="Meyer V."/>
            <person name="Mielnichuk N."/>
            <person name="Miskei M."/>
            <person name="Molnar A.P."/>
            <person name="Mule G."/>
            <person name="Ngan C.Y."/>
            <person name="Orejas M."/>
            <person name="Orosz E."/>
            <person name="Ouedraogo J.P."/>
            <person name="Overkamp K.M."/>
            <person name="Park H.-S."/>
            <person name="Perrone G."/>
            <person name="Piumi F."/>
            <person name="Punt P.J."/>
            <person name="Ram A.F."/>
            <person name="Ramon A."/>
            <person name="Rauscher S."/>
            <person name="Record E."/>
            <person name="Riano-Pachon D.M."/>
            <person name="Robert V."/>
            <person name="Roehrig J."/>
            <person name="Ruller R."/>
            <person name="Salamov A."/>
            <person name="Salih N.S."/>
            <person name="Samson R.A."/>
            <person name="Sandor E."/>
            <person name="Sanguinetti M."/>
            <person name="Schuetze T."/>
            <person name="Sepcic K."/>
            <person name="Shelest E."/>
            <person name="Sherlock G."/>
            <person name="Sophianopoulou V."/>
            <person name="Squina F.M."/>
            <person name="Sun H."/>
            <person name="Susca A."/>
            <person name="Todd R.B."/>
            <person name="Tsang A."/>
            <person name="Unkles S.E."/>
            <person name="van de Wiele N."/>
            <person name="van Rossen-Uffink D."/>
            <person name="Oliveira J.V."/>
            <person name="Vesth T.C."/>
            <person name="Visser J."/>
            <person name="Yu J.-H."/>
            <person name="Zhou M."/>
            <person name="Andersen M.R."/>
            <person name="Archer D.B."/>
            <person name="Baker S.E."/>
            <person name="Benoit I."/>
            <person name="Brakhage A.A."/>
            <person name="Braus G.H."/>
            <person name="Fischer R."/>
            <person name="Frisvad J.C."/>
            <person name="Goldman G.H."/>
            <person name="Houbraken J."/>
            <person name="Oakley B."/>
            <person name="Pocsi I."/>
            <person name="Scazzocchio C."/>
            <person name="Seiboth B."/>
            <person name="vanKuyk P.A."/>
            <person name="Wortman J."/>
            <person name="Dyer P.S."/>
            <person name="Grigoriev I.V."/>
        </authorList>
    </citation>
    <scope>NUCLEOTIDE SEQUENCE [LARGE SCALE GENOMIC DNA]</scope>
    <source>
        <strain evidence="8">CBS 506.65</strain>
    </source>
</reference>
<dbReference type="OrthoDB" id="4226184at2759"/>
<evidence type="ECO:0000256" key="5">
    <source>
        <dbReference type="ARBA" id="ARBA00023242"/>
    </source>
</evidence>
<evidence type="ECO:0000313" key="8">
    <source>
        <dbReference type="Proteomes" id="UP000184188"/>
    </source>
</evidence>
<evidence type="ECO:0000256" key="6">
    <source>
        <dbReference type="SAM" id="MobiDB-lite"/>
    </source>
</evidence>
<dbReference type="EMBL" id="KV878346">
    <property type="protein sequence ID" value="OJJ45055.1"/>
    <property type="molecule type" value="Genomic_DNA"/>
</dbReference>
<keyword evidence="2" id="KW-0805">Transcription regulation</keyword>
<dbReference type="GeneID" id="34612429"/>
<protein>
    <recommendedName>
        <fullName evidence="9">Zn(2)-C6 fungal-type domain-containing protein</fullName>
    </recommendedName>
</protein>
<dbReference type="PANTHER" id="PTHR31845:SF18">
    <property type="entry name" value="ZN(II)2CYS6 TRANSCRIPTION FACTOR (EUROFUNG)"/>
    <property type="match status" value="1"/>
</dbReference>
<comment type="subcellular location">
    <subcellularLocation>
        <location evidence="1">Nucleus</location>
    </subcellularLocation>
</comment>
<evidence type="ECO:0000256" key="3">
    <source>
        <dbReference type="ARBA" id="ARBA00023125"/>
    </source>
</evidence>
<evidence type="ECO:0000256" key="4">
    <source>
        <dbReference type="ARBA" id="ARBA00023163"/>
    </source>
</evidence>
<dbReference type="Proteomes" id="UP000184188">
    <property type="component" value="Unassembled WGS sequence"/>
</dbReference>
<feature type="region of interest" description="Disordered" evidence="6">
    <location>
        <begin position="110"/>
        <end position="129"/>
    </location>
</feature>
<accession>A0A1L9SCW6</accession>
<evidence type="ECO:0000256" key="1">
    <source>
        <dbReference type="ARBA" id="ARBA00004123"/>
    </source>
</evidence>
<dbReference type="InterPro" id="IPR036864">
    <property type="entry name" value="Zn2-C6_fun-type_DNA-bd_sf"/>
</dbReference>
<keyword evidence="3" id="KW-0238">DNA-binding</keyword>
<dbReference type="STRING" id="1073090.A0A1L9SCW6"/>
<dbReference type="GO" id="GO:0008270">
    <property type="term" value="F:zinc ion binding"/>
    <property type="evidence" value="ECO:0007669"/>
    <property type="project" value="InterPro"/>
</dbReference>
<keyword evidence="5" id="KW-0539">Nucleus</keyword>
<organism evidence="7 8">
    <name type="scientific">Penicilliopsis zonata CBS 506.65</name>
    <dbReference type="NCBI Taxonomy" id="1073090"/>
    <lineage>
        <taxon>Eukaryota</taxon>
        <taxon>Fungi</taxon>
        <taxon>Dikarya</taxon>
        <taxon>Ascomycota</taxon>
        <taxon>Pezizomycotina</taxon>
        <taxon>Eurotiomycetes</taxon>
        <taxon>Eurotiomycetidae</taxon>
        <taxon>Eurotiales</taxon>
        <taxon>Aspergillaceae</taxon>
        <taxon>Penicilliopsis</taxon>
    </lineage>
</organism>
<evidence type="ECO:0000256" key="2">
    <source>
        <dbReference type="ARBA" id="ARBA00023015"/>
    </source>
</evidence>
<dbReference type="RefSeq" id="XP_022579565.1">
    <property type="nucleotide sequence ID" value="XM_022725965.1"/>
</dbReference>
<dbReference type="GO" id="GO:0000976">
    <property type="term" value="F:transcription cis-regulatory region binding"/>
    <property type="evidence" value="ECO:0007669"/>
    <property type="project" value="TreeGrafter"/>
</dbReference>
<dbReference type="AlphaFoldDB" id="A0A1L9SCW6"/>
<dbReference type="Gene3D" id="4.10.240.10">
    <property type="entry name" value="Zn(2)-C6 fungal-type DNA-binding domain"/>
    <property type="match status" value="1"/>
</dbReference>
<dbReference type="PANTHER" id="PTHR31845">
    <property type="entry name" value="FINGER DOMAIN PROTEIN, PUTATIVE-RELATED"/>
    <property type="match status" value="1"/>
</dbReference>
<keyword evidence="4" id="KW-0804">Transcription</keyword>
<feature type="compositionally biased region" description="Low complexity" evidence="6">
    <location>
        <begin position="111"/>
        <end position="126"/>
    </location>
</feature>
<name>A0A1L9SCW6_9EURO</name>
<evidence type="ECO:0008006" key="9">
    <source>
        <dbReference type="Google" id="ProtNLM"/>
    </source>
</evidence>
<proteinExistence type="predicted"/>
<dbReference type="GO" id="GO:0000981">
    <property type="term" value="F:DNA-binding transcription factor activity, RNA polymerase II-specific"/>
    <property type="evidence" value="ECO:0007669"/>
    <property type="project" value="InterPro"/>
</dbReference>
<evidence type="ECO:0000313" key="7">
    <source>
        <dbReference type="EMBL" id="OJJ45055.1"/>
    </source>
</evidence>